<dbReference type="AlphaFoldDB" id="A0A427XZ82"/>
<proteinExistence type="predicted"/>
<dbReference type="EMBL" id="RSCE01000003">
    <property type="protein sequence ID" value="RSH84123.1"/>
    <property type="molecule type" value="Genomic_DNA"/>
</dbReference>
<keyword evidence="2" id="KW-1185">Reference proteome</keyword>
<accession>A0A427XZ82</accession>
<protein>
    <submittedName>
        <fullName evidence="1">Uncharacterized protein</fullName>
    </submittedName>
</protein>
<dbReference type="Proteomes" id="UP000279236">
    <property type="component" value="Unassembled WGS sequence"/>
</dbReference>
<reference evidence="1 2" key="1">
    <citation type="submission" date="2018-11" db="EMBL/GenBank/DDBJ databases">
        <title>Genome sequence of Apiotrichum porosum DSM 27194.</title>
        <authorList>
            <person name="Aliyu H."/>
            <person name="Gorte O."/>
            <person name="Ochsenreither K."/>
        </authorList>
    </citation>
    <scope>NUCLEOTIDE SEQUENCE [LARGE SCALE GENOMIC DNA]</scope>
    <source>
        <strain evidence="1 2">DSM 27194</strain>
    </source>
</reference>
<evidence type="ECO:0000313" key="2">
    <source>
        <dbReference type="Proteomes" id="UP000279236"/>
    </source>
</evidence>
<dbReference type="RefSeq" id="XP_028477571.1">
    <property type="nucleotide sequence ID" value="XM_028621119.1"/>
</dbReference>
<name>A0A427XZ82_9TREE</name>
<evidence type="ECO:0000313" key="1">
    <source>
        <dbReference type="EMBL" id="RSH84123.1"/>
    </source>
</evidence>
<dbReference type="GeneID" id="39590168"/>
<organism evidence="1 2">
    <name type="scientific">Apiotrichum porosum</name>
    <dbReference type="NCBI Taxonomy" id="105984"/>
    <lineage>
        <taxon>Eukaryota</taxon>
        <taxon>Fungi</taxon>
        <taxon>Dikarya</taxon>
        <taxon>Basidiomycota</taxon>
        <taxon>Agaricomycotina</taxon>
        <taxon>Tremellomycetes</taxon>
        <taxon>Trichosporonales</taxon>
        <taxon>Trichosporonaceae</taxon>
        <taxon>Apiotrichum</taxon>
    </lineage>
</organism>
<comment type="caution">
    <text evidence="1">The sequence shown here is derived from an EMBL/GenBank/DDBJ whole genome shotgun (WGS) entry which is preliminary data.</text>
</comment>
<gene>
    <name evidence="1" type="ORF">EHS24_005625</name>
</gene>
<sequence>MLADHTAPRLRSDCDPCTGDDDGRNAGNDCVPVLCPVDGAFYCKWCMYEIDEDEVESDSD</sequence>